<reference evidence="1" key="2">
    <citation type="submission" date="2023-05" db="EMBL/GenBank/DDBJ databases">
        <authorList>
            <person name="Fouks B."/>
        </authorList>
    </citation>
    <scope>NUCLEOTIDE SEQUENCE</scope>
    <source>
        <strain evidence="1">Stay&amp;Tobe</strain>
        <tissue evidence="1">Testes</tissue>
    </source>
</reference>
<evidence type="ECO:0000313" key="1">
    <source>
        <dbReference type="EMBL" id="KAJ9594374.1"/>
    </source>
</evidence>
<dbReference type="EMBL" id="JASPKZ010003049">
    <property type="protein sequence ID" value="KAJ9594374.1"/>
    <property type="molecule type" value="Genomic_DNA"/>
</dbReference>
<proteinExistence type="predicted"/>
<name>A0AAD8ELM8_DIPPU</name>
<comment type="caution">
    <text evidence="1">The sequence shown here is derived from an EMBL/GenBank/DDBJ whole genome shotgun (WGS) entry which is preliminary data.</text>
</comment>
<feature type="non-terminal residue" evidence="1">
    <location>
        <position position="1"/>
    </location>
</feature>
<reference evidence="1" key="1">
    <citation type="journal article" date="2023" name="IScience">
        <title>Live-bearing cockroach genome reveals convergent evolutionary mechanisms linked to viviparity in insects and beyond.</title>
        <authorList>
            <person name="Fouks B."/>
            <person name="Harrison M.C."/>
            <person name="Mikhailova A.A."/>
            <person name="Marchal E."/>
            <person name="English S."/>
            <person name="Carruthers M."/>
            <person name="Jennings E.C."/>
            <person name="Chiamaka E.L."/>
            <person name="Frigard R.A."/>
            <person name="Pippel M."/>
            <person name="Attardo G.M."/>
            <person name="Benoit J.B."/>
            <person name="Bornberg-Bauer E."/>
            <person name="Tobe S.S."/>
        </authorList>
    </citation>
    <scope>NUCLEOTIDE SEQUENCE</scope>
    <source>
        <strain evidence="1">Stay&amp;Tobe</strain>
    </source>
</reference>
<organism evidence="1 2">
    <name type="scientific">Diploptera punctata</name>
    <name type="common">Pacific beetle cockroach</name>
    <dbReference type="NCBI Taxonomy" id="6984"/>
    <lineage>
        <taxon>Eukaryota</taxon>
        <taxon>Metazoa</taxon>
        <taxon>Ecdysozoa</taxon>
        <taxon>Arthropoda</taxon>
        <taxon>Hexapoda</taxon>
        <taxon>Insecta</taxon>
        <taxon>Pterygota</taxon>
        <taxon>Neoptera</taxon>
        <taxon>Polyneoptera</taxon>
        <taxon>Dictyoptera</taxon>
        <taxon>Blattodea</taxon>
        <taxon>Blaberoidea</taxon>
        <taxon>Blaberidae</taxon>
        <taxon>Diplopterinae</taxon>
        <taxon>Diploptera</taxon>
    </lineage>
</organism>
<keyword evidence="2" id="KW-1185">Reference proteome</keyword>
<evidence type="ECO:0000313" key="2">
    <source>
        <dbReference type="Proteomes" id="UP001233999"/>
    </source>
</evidence>
<gene>
    <name evidence="1" type="ORF">L9F63_014197</name>
</gene>
<dbReference type="AlphaFoldDB" id="A0AAD8ELM8"/>
<feature type="non-terminal residue" evidence="1">
    <location>
        <position position="74"/>
    </location>
</feature>
<dbReference type="Proteomes" id="UP001233999">
    <property type="component" value="Unassembled WGS sequence"/>
</dbReference>
<protein>
    <submittedName>
        <fullName evidence="1">Uncharacterized protein</fullName>
    </submittedName>
</protein>
<sequence length="74" mass="8616">FLTSITQQIPDIDPWCRKCFNILLKYRTLKLVVELCDHNNPESYANGRVATGRVKVLAKEESFRMVQLAEEFPM</sequence>
<accession>A0AAD8ELM8</accession>